<dbReference type="CDD" id="cd10936">
    <property type="entry name" value="CE4_DAC2"/>
    <property type="match status" value="1"/>
</dbReference>
<dbReference type="Proteomes" id="UP000199670">
    <property type="component" value="Unassembled WGS sequence"/>
</dbReference>
<dbReference type="OrthoDB" id="9784811at2"/>
<proteinExistence type="predicted"/>
<name>A0A1C4D6G9_9GAMM</name>
<dbReference type="EMBL" id="FMAQ01000014">
    <property type="protein sequence ID" value="SCC27004.1"/>
    <property type="molecule type" value="Genomic_DNA"/>
</dbReference>
<dbReference type="InterPro" id="IPR011330">
    <property type="entry name" value="Glyco_hydro/deAcase_b/a-brl"/>
</dbReference>
<evidence type="ECO:0008006" key="3">
    <source>
        <dbReference type="Google" id="ProtNLM"/>
    </source>
</evidence>
<dbReference type="AlphaFoldDB" id="A0A1C4D6G9"/>
<dbReference type="Pfam" id="PF04748">
    <property type="entry name" value="Polysacc_deac_2"/>
    <property type="match status" value="1"/>
</dbReference>
<dbReference type="Gene3D" id="3.20.20.370">
    <property type="entry name" value="Glycoside hydrolase/deacetylase"/>
    <property type="match status" value="1"/>
</dbReference>
<evidence type="ECO:0000313" key="2">
    <source>
        <dbReference type="Proteomes" id="UP000199670"/>
    </source>
</evidence>
<dbReference type="RefSeq" id="WP_091350292.1">
    <property type="nucleotide sequence ID" value="NZ_FMAQ01000014.1"/>
</dbReference>
<dbReference type="GO" id="GO:0005975">
    <property type="term" value="P:carbohydrate metabolic process"/>
    <property type="evidence" value="ECO:0007669"/>
    <property type="project" value="InterPro"/>
</dbReference>
<sequence length="274" mass="30471">MRCFIGLLVISLLVLNSPVLYAGQLVLVIDDFGYRQHNEEQIIGFSPLITIAVLPHSPNAKRIATMAHEHGNDVIIHLPMAPMNKQPLEKDTLFPSMNESEVKVIVDNAVERVPYAVGVNNHMGSLMTSNLSGMINVMKALSRYSMFFLDSKTIGKTQVKKAALDYNIPVLTRDVFLDDKQTESAISQQFDLAVKLARKNGVAIAIGHPHPQTVNVLRTKLANLPADIELVKLSQLITTVSDSVNHKPKITLKEIIKKCKHRLEEIVNLKLVDE</sequence>
<dbReference type="PANTHER" id="PTHR30105:SF2">
    <property type="entry name" value="DIVERGENT POLYSACCHARIDE DEACETYLASE SUPERFAMILY"/>
    <property type="match status" value="1"/>
</dbReference>
<organism evidence="1 2">
    <name type="scientific">Gilliamella bombicola</name>
    <dbReference type="NCBI Taxonomy" id="1798182"/>
    <lineage>
        <taxon>Bacteria</taxon>
        <taxon>Pseudomonadati</taxon>
        <taxon>Pseudomonadota</taxon>
        <taxon>Gammaproteobacteria</taxon>
        <taxon>Orbales</taxon>
        <taxon>Orbaceae</taxon>
        <taxon>Gilliamella</taxon>
    </lineage>
</organism>
<gene>
    <name evidence="1" type="ORF">GA0061081_1143</name>
</gene>
<dbReference type="SUPFAM" id="SSF88713">
    <property type="entry name" value="Glycoside hydrolase/deacetylase"/>
    <property type="match status" value="1"/>
</dbReference>
<evidence type="ECO:0000313" key="1">
    <source>
        <dbReference type="EMBL" id="SCC27004.1"/>
    </source>
</evidence>
<protein>
    <recommendedName>
        <fullName evidence="3">Divergent polysaccharide deacetylase</fullName>
    </recommendedName>
</protein>
<dbReference type="STRING" id="1798182.GA0061081_1143"/>
<dbReference type="PANTHER" id="PTHR30105">
    <property type="entry name" value="UNCHARACTERIZED YIBQ-RELATED"/>
    <property type="match status" value="1"/>
</dbReference>
<accession>A0A1C4D6G9</accession>
<reference evidence="2" key="1">
    <citation type="submission" date="2016-08" db="EMBL/GenBank/DDBJ databases">
        <authorList>
            <person name="Varghese N."/>
            <person name="Submissions Spin"/>
        </authorList>
    </citation>
    <scope>NUCLEOTIDE SEQUENCE [LARGE SCALE GENOMIC DNA]</scope>
    <source>
        <strain evidence="2">R-53248</strain>
    </source>
</reference>
<dbReference type="InterPro" id="IPR006837">
    <property type="entry name" value="Divergent_DAC"/>
</dbReference>
<keyword evidence="2" id="KW-1185">Reference proteome</keyword>